<organism evidence="7 8">
    <name type="scientific">Actinomadura yumaensis</name>
    <dbReference type="NCBI Taxonomy" id="111807"/>
    <lineage>
        <taxon>Bacteria</taxon>
        <taxon>Bacillati</taxon>
        <taxon>Actinomycetota</taxon>
        <taxon>Actinomycetes</taxon>
        <taxon>Streptosporangiales</taxon>
        <taxon>Thermomonosporaceae</taxon>
        <taxon>Actinomadura</taxon>
    </lineage>
</organism>
<accession>A0ABW2CM86</accession>
<keyword evidence="3 6" id="KW-0812">Transmembrane</keyword>
<evidence type="ECO:0000256" key="2">
    <source>
        <dbReference type="ARBA" id="ARBA00022475"/>
    </source>
</evidence>
<feature type="transmembrane region" description="Helical" evidence="6">
    <location>
        <begin position="142"/>
        <end position="167"/>
    </location>
</feature>
<feature type="transmembrane region" description="Helical" evidence="6">
    <location>
        <begin position="374"/>
        <end position="393"/>
    </location>
</feature>
<evidence type="ECO:0000256" key="1">
    <source>
        <dbReference type="ARBA" id="ARBA00004651"/>
    </source>
</evidence>
<feature type="transmembrane region" description="Helical" evidence="6">
    <location>
        <begin position="339"/>
        <end position="362"/>
    </location>
</feature>
<evidence type="ECO:0000256" key="3">
    <source>
        <dbReference type="ARBA" id="ARBA00022692"/>
    </source>
</evidence>
<dbReference type="InterPro" id="IPR036259">
    <property type="entry name" value="MFS_trans_sf"/>
</dbReference>
<evidence type="ECO:0000313" key="8">
    <source>
        <dbReference type="Proteomes" id="UP001596380"/>
    </source>
</evidence>
<dbReference type="Pfam" id="PF07690">
    <property type="entry name" value="MFS_1"/>
    <property type="match status" value="1"/>
</dbReference>
<feature type="transmembrane region" description="Helical" evidence="6">
    <location>
        <begin position="283"/>
        <end position="302"/>
    </location>
</feature>
<keyword evidence="5 6" id="KW-0472">Membrane</keyword>
<dbReference type="InterPro" id="IPR011701">
    <property type="entry name" value="MFS"/>
</dbReference>
<keyword evidence="2" id="KW-1003">Cell membrane</keyword>
<feature type="transmembrane region" description="Helical" evidence="6">
    <location>
        <begin position="80"/>
        <end position="97"/>
    </location>
</feature>
<dbReference type="EMBL" id="JBHSXS010000012">
    <property type="protein sequence ID" value="MFC6882385.1"/>
    <property type="molecule type" value="Genomic_DNA"/>
</dbReference>
<reference evidence="8" key="1">
    <citation type="journal article" date="2019" name="Int. J. Syst. Evol. Microbiol.">
        <title>The Global Catalogue of Microorganisms (GCM) 10K type strain sequencing project: providing services to taxonomists for standard genome sequencing and annotation.</title>
        <authorList>
            <consortium name="The Broad Institute Genomics Platform"/>
            <consortium name="The Broad Institute Genome Sequencing Center for Infectious Disease"/>
            <person name="Wu L."/>
            <person name="Ma J."/>
        </authorList>
    </citation>
    <scope>NUCLEOTIDE SEQUENCE [LARGE SCALE GENOMIC DNA]</scope>
    <source>
        <strain evidence="8">JCM 3369</strain>
    </source>
</reference>
<feature type="transmembrane region" description="Helical" evidence="6">
    <location>
        <begin position="173"/>
        <end position="192"/>
    </location>
</feature>
<keyword evidence="4 6" id="KW-1133">Transmembrane helix</keyword>
<gene>
    <name evidence="7" type="ORF">ACFQKB_21700</name>
</gene>
<comment type="caution">
    <text evidence="7">The sequence shown here is derived from an EMBL/GenBank/DDBJ whole genome shotgun (WGS) entry which is preliminary data.</text>
</comment>
<dbReference type="Gene3D" id="1.20.1250.20">
    <property type="entry name" value="MFS general substrate transporter like domains"/>
    <property type="match status" value="1"/>
</dbReference>
<dbReference type="Proteomes" id="UP001596380">
    <property type="component" value="Unassembled WGS sequence"/>
</dbReference>
<dbReference type="PANTHER" id="PTHR23513">
    <property type="entry name" value="INTEGRAL MEMBRANE EFFLUX PROTEIN-RELATED"/>
    <property type="match status" value="1"/>
</dbReference>
<evidence type="ECO:0000256" key="4">
    <source>
        <dbReference type="ARBA" id="ARBA00022989"/>
    </source>
</evidence>
<dbReference type="PANTHER" id="PTHR23513:SF11">
    <property type="entry name" value="STAPHYLOFERRIN A TRANSPORTER"/>
    <property type="match status" value="1"/>
</dbReference>
<dbReference type="SUPFAM" id="SSF103473">
    <property type="entry name" value="MFS general substrate transporter"/>
    <property type="match status" value="1"/>
</dbReference>
<feature type="transmembrane region" description="Helical" evidence="6">
    <location>
        <begin position="220"/>
        <end position="247"/>
    </location>
</feature>
<protein>
    <submittedName>
        <fullName evidence="7">MFS transporter</fullName>
    </submittedName>
</protein>
<name>A0ABW2CM86_9ACTN</name>
<feature type="transmembrane region" description="Helical" evidence="6">
    <location>
        <begin position="253"/>
        <end position="276"/>
    </location>
</feature>
<keyword evidence="8" id="KW-1185">Reference proteome</keyword>
<dbReference type="RefSeq" id="WP_378043485.1">
    <property type="nucleotide sequence ID" value="NZ_JBHSXE010000001.1"/>
</dbReference>
<comment type="subcellular location">
    <subcellularLocation>
        <location evidence="1">Cell membrane</location>
        <topology evidence="1">Multi-pass membrane protein</topology>
    </subcellularLocation>
</comment>
<feature type="transmembrane region" description="Helical" evidence="6">
    <location>
        <begin position="46"/>
        <end position="68"/>
    </location>
</feature>
<evidence type="ECO:0000256" key="5">
    <source>
        <dbReference type="ARBA" id="ARBA00023136"/>
    </source>
</evidence>
<evidence type="ECO:0000256" key="6">
    <source>
        <dbReference type="SAM" id="Phobius"/>
    </source>
</evidence>
<evidence type="ECO:0000313" key="7">
    <source>
        <dbReference type="EMBL" id="MFC6882385.1"/>
    </source>
</evidence>
<proteinExistence type="predicted"/>
<sequence>MLGLIGVREVCADRAVVRLVLARLAGNVGDGFGQLGLVFGALEMGYGAAGLAVVMACKAAPALLVLFGGVLGDRFRRERVMAGAEGLAAVAWCGLAVCFFVGAAPFGVVCGLAFVAGLARSLTGPAERGIVADLVQGDARQVVNALVGQSVAVGLLVGLTAAGAVVAAAGPGWAAGIKAVAAAVGVLLLVRVRTRRRGGARNKMLDELRSGWREFVAYRWVWLLTVQFTVVAVAAGAFSGVIGPVFVERHGGAGVWGLVAGAEAFGAIAGGVAVLWWRPRRAVLVIALLPVALAGPMLLVGIHAPWPVLAVAMLAPGAAQAVYGVLWTTTVQAVFAPNVLARVSSWNLLGGFALTPVAVLGAGRVTAHVGAPNAARAAGLAVLGTTAVVLLSARVRSFRVAARAGGLLRVNA</sequence>